<dbReference type="KEGG" id="prr:AT705_23285"/>
<dbReference type="RefSeq" id="WP_058798704.1">
    <property type="nucleotide sequence ID" value="NZ_CP013612.1"/>
</dbReference>
<feature type="region of interest" description="Disordered" evidence="1">
    <location>
        <begin position="26"/>
        <end position="46"/>
    </location>
</feature>
<sequence>MYKNWIGITAAVTVLTACGGGGGDSAAPASKSELGLQSQTGNPTNDTAQKKLQALYSGKKESAQIEPGNFMQITHDVLYWRDVTQFIVKTDTRYFNPRYPGFLQYNSDAYWLPEEQTCETGSVSLPDLENETVLKPTYDVVYNNCKVGPLVANGKALMHIIGPDIANGNVDNLALELLSGFSIQEQVTDQTYQVQGYYMQSVYGGPETVSMVYSQNDKQLAFVDYGNGNERYSSLYLADYGKVIPNSDSKITDEQGGQITIQSMKDETWIALTHQQGEYYASLGKEFRSNYYFDGKEHARWVKVANSDFNVSSMLADKGPTTAYFDAENVVEKGTQVTLSPNFIDAPDYNLSQMTWQIMAPGASKPETNSQWEKEYTFVKGGEYLITLIATDTHNNSAEFSETIYVRGGGEYLRTETSIEVESDLSEQTPYRAKIALSDNGNYQFTLTTGPAGMTVNEAGVVSWDGQHSAAFQFADTAHYSVTVTDTESQASKLVSGTIPLTHTPKQLESLYHLSGDAPAKALSWKKSNDVNQSMLLSSSEGFDAGISSLTLQNETLVVESNLFHTPTQGKVLNVTYSDSADELVYLYAHEYDYSRLVNFKISSDEAHVFTPQSTLHRLEPYITDLDNDGELEIVNTYSENGVELYNSSYERSVADLIGLADQNSYSKWQECDLDGDGTLELLQTVSSSRRSQLNIISYVDKQLKATEGPIINNVSYYNHTIANMIDLDGDGQCEGVLSYGSDGSSATLGWYVYDGEMLTLEYLSEEYTGLVGLEYVPFSGNYSALIFKSEFVTRMLSFDPEQVQFITLPLEFSPGLDIQLSSEHSTLVGQADLDNDGIQEWVYKHALSSFDPLYTKLGEHYEADNGFLPTHDVVYVAASVEQGQVTPKYRSKAFSIAAVINVLPDENGFTRVITNSDYNWGSFYLTELDAQGNITPLSRKKEWSRVLYRDDGSYYKLDSSEDTYTLYDENDSVMHSGTCTSNSCELLEYKRLRGVTGSYQGIDIVAEPNEHNYLIIDRNSKQVHSYGDNSGITHLVPHPDFNRNGLIFVKQKRPLETTNTDNTETSKFDIPDSGVYRVTRDGVELVHPWKEKVFSQHSDLTHAAVWMNTDSDPELEVVHYIRTSPYNDEYLVYSFSADANGDNVTYREYVRYYLGLYPTERKEMFEQTCLEQSCRQSNLELIESESGTKLRALDRLTGLVIWSRNVASSSLEGDILYYDKDRIYLNVNGLHVIR</sequence>
<reference evidence="2 3" key="1">
    <citation type="submission" date="2015-12" db="EMBL/GenBank/DDBJ databases">
        <title>Complete genome sequence of Pseudoalteromonas rubra SCSIO 6842, harboring a conjugative plasmid.</title>
        <authorList>
            <person name="Li B."/>
            <person name="Wang X."/>
        </authorList>
    </citation>
    <scope>NUCLEOTIDE SEQUENCE [LARGE SCALE GENOMIC DNA]</scope>
    <source>
        <strain evidence="2 3">SCSIO 6842</strain>
    </source>
</reference>
<dbReference type="InterPro" id="IPR028994">
    <property type="entry name" value="Integrin_alpha_N"/>
</dbReference>
<dbReference type="InterPro" id="IPR013783">
    <property type="entry name" value="Ig-like_fold"/>
</dbReference>
<proteinExistence type="predicted"/>
<dbReference type="Gene3D" id="2.60.40.10">
    <property type="entry name" value="Immunoglobulins"/>
    <property type="match status" value="2"/>
</dbReference>
<organism evidence="2 3">
    <name type="scientific">Pseudoalteromonas rubra</name>
    <dbReference type="NCBI Taxonomy" id="43658"/>
    <lineage>
        <taxon>Bacteria</taxon>
        <taxon>Pseudomonadati</taxon>
        <taxon>Pseudomonadota</taxon>
        <taxon>Gammaproteobacteria</taxon>
        <taxon>Alteromonadales</taxon>
        <taxon>Pseudoalteromonadaceae</taxon>
        <taxon>Pseudoalteromonas</taxon>
    </lineage>
</organism>
<evidence type="ECO:0000313" key="3">
    <source>
        <dbReference type="Proteomes" id="UP000069015"/>
    </source>
</evidence>
<name>A0A0U3IR97_9GAMM</name>
<evidence type="ECO:0000256" key="1">
    <source>
        <dbReference type="SAM" id="MobiDB-lite"/>
    </source>
</evidence>
<dbReference type="PROSITE" id="PS51257">
    <property type="entry name" value="PROKAR_LIPOPROTEIN"/>
    <property type="match status" value="1"/>
</dbReference>
<accession>A0A0U3IR97</accession>
<dbReference type="Proteomes" id="UP000069015">
    <property type="component" value="Chromosome 2"/>
</dbReference>
<feature type="compositionally biased region" description="Polar residues" evidence="1">
    <location>
        <begin position="35"/>
        <end position="46"/>
    </location>
</feature>
<dbReference type="AlphaFoldDB" id="A0A0U3IR97"/>
<gene>
    <name evidence="2" type="ORF">AT705_23285</name>
</gene>
<evidence type="ECO:0000313" key="2">
    <source>
        <dbReference type="EMBL" id="ALU45852.1"/>
    </source>
</evidence>
<evidence type="ECO:0008006" key="4">
    <source>
        <dbReference type="Google" id="ProtNLM"/>
    </source>
</evidence>
<dbReference type="EMBL" id="CP013612">
    <property type="protein sequence ID" value="ALU45852.1"/>
    <property type="molecule type" value="Genomic_DNA"/>
</dbReference>
<dbReference type="SUPFAM" id="SSF69318">
    <property type="entry name" value="Integrin alpha N-terminal domain"/>
    <property type="match status" value="1"/>
</dbReference>
<protein>
    <recommendedName>
        <fullName evidence="4">PKD domain-containing protein</fullName>
    </recommendedName>
</protein>